<dbReference type="SUPFAM" id="SSF47986">
    <property type="entry name" value="DEATH domain"/>
    <property type="match status" value="1"/>
</dbReference>
<name>A0AAD6BI59_9TELE</name>
<evidence type="ECO:0000313" key="3">
    <source>
        <dbReference type="Proteomes" id="UP001219934"/>
    </source>
</evidence>
<accession>A0AAD6BI59</accession>
<evidence type="ECO:0000259" key="1">
    <source>
        <dbReference type="PROSITE" id="PS50824"/>
    </source>
</evidence>
<dbReference type="InterPro" id="IPR004020">
    <property type="entry name" value="DAPIN"/>
</dbReference>
<dbReference type="Proteomes" id="UP001219934">
    <property type="component" value="Unassembled WGS sequence"/>
</dbReference>
<reference evidence="2" key="1">
    <citation type="submission" date="2022-11" db="EMBL/GenBank/DDBJ databases">
        <title>Chromosome-level genome of Pogonophryne albipinna.</title>
        <authorList>
            <person name="Jo E."/>
        </authorList>
    </citation>
    <scope>NUCLEOTIDE SEQUENCE</scope>
    <source>
        <strain evidence="2">SGF0006</strain>
        <tissue evidence="2">Muscle</tissue>
    </source>
</reference>
<dbReference type="AlphaFoldDB" id="A0AAD6BI59"/>
<comment type="caution">
    <text evidence="2">The sequence shown here is derived from an EMBL/GenBank/DDBJ whole genome shotgun (WGS) entry which is preliminary data.</text>
</comment>
<proteinExistence type="predicted"/>
<dbReference type="PROSITE" id="PS50824">
    <property type="entry name" value="DAPIN"/>
    <property type="match status" value="1"/>
</dbReference>
<dbReference type="SMART" id="SM01289">
    <property type="entry name" value="PYRIN"/>
    <property type="match status" value="1"/>
</dbReference>
<dbReference type="EMBL" id="JAPTMU010000004">
    <property type="protein sequence ID" value="KAJ4944471.1"/>
    <property type="molecule type" value="Genomic_DNA"/>
</dbReference>
<dbReference type="InterPro" id="IPR011029">
    <property type="entry name" value="DEATH-like_dom_sf"/>
</dbReference>
<dbReference type="Gene3D" id="1.10.533.10">
    <property type="entry name" value="Death Domain, Fas"/>
    <property type="match status" value="1"/>
</dbReference>
<organism evidence="2 3">
    <name type="scientific">Pogonophryne albipinna</name>
    <dbReference type="NCBI Taxonomy" id="1090488"/>
    <lineage>
        <taxon>Eukaryota</taxon>
        <taxon>Metazoa</taxon>
        <taxon>Chordata</taxon>
        <taxon>Craniata</taxon>
        <taxon>Vertebrata</taxon>
        <taxon>Euteleostomi</taxon>
        <taxon>Actinopterygii</taxon>
        <taxon>Neopterygii</taxon>
        <taxon>Teleostei</taxon>
        <taxon>Neoteleostei</taxon>
        <taxon>Acanthomorphata</taxon>
        <taxon>Eupercaria</taxon>
        <taxon>Perciformes</taxon>
        <taxon>Notothenioidei</taxon>
        <taxon>Pogonophryne</taxon>
    </lineage>
</organism>
<dbReference type="CDD" id="cd08321">
    <property type="entry name" value="Pyrin_ASC-like"/>
    <property type="match status" value="1"/>
</dbReference>
<keyword evidence="3" id="KW-1185">Reference proteome</keyword>
<evidence type="ECO:0000313" key="2">
    <source>
        <dbReference type="EMBL" id="KAJ4944471.1"/>
    </source>
</evidence>
<gene>
    <name evidence="2" type="ORF">JOQ06_013014</name>
</gene>
<dbReference type="Pfam" id="PF02758">
    <property type="entry name" value="PYRIN"/>
    <property type="match status" value="1"/>
</dbReference>
<feature type="domain" description="Pyrin" evidence="1">
    <location>
        <begin position="7"/>
        <end position="89"/>
    </location>
</feature>
<protein>
    <recommendedName>
        <fullName evidence="1">Pyrin domain-containing protein</fullName>
    </recommendedName>
</protein>
<sequence length="138" mass="14567">MPVPFLLLEVLENLSTDELNKFKWFLGLKILKGCDPILTSYLESPHRQDSVSKMMQSYGEENAVNMTVAILKQMKLNNAAEDLQKSHTGGNTGGTAGGNGNVGSNVGRDVGCIVGGNSNMIIFGNSGSTVGSNIGSNC</sequence>